<gene>
    <name evidence="1" type="primary">BnaA02g11370D</name>
    <name evidence="1" type="ORF">GSBRNA2T00090858001</name>
</gene>
<dbReference type="Proteomes" id="UP000028999">
    <property type="component" value="Unassembled WGS sequence"/>
</dbReference>
<dbReference type="PaxDb" id="3708-A0A078FV96"/>
<organism evidence="1 2">
    <name type="scientific">Brassica napus</name>
    <name type="common">Rape</name>
    <dbReference type="NCBI Taxonomy" id="3708"/>
    <lineage>
        <taxon>Eukaryota</taxon>
        <taxon>Viridiplantae</taxon>
        <taxon>Streptophyta</taxon>
        <taxon>Embryophyta</taxon>
        <taxon>Tracheophyta</taxon>
        <taxon>Spermatophyta</taxon>
        <taxon>Magnoliopsida</taxon>
        <taxon>eudicotyledons</taxon>
        <taxon>Gunneridae</taxon>
        <taxon>Pentapetalae</taxon>
        <taxon>rosids</taxon>
        <taxon>malvids</taxon>
        <taxon>Brassicales</taxon>
        <taxon>Brassicaceae</taxon>
        <taxon>Brassiceae</taxon>
        <taxon>Brassica</taxon>
    </lineage>
</organism>
<evidence type="ECO:0000313" key="2">
    <source>
        <dbReference type="Proteomes" id="UP000028999"/>
    </source>
</evidence>
<reference evidence="1 2" key="1">
    <citation type="journal article" date="2014" name="Science">
        <title>Plant genetics. Early allopolyploid evolution in the post-Neolithic Brassica napus oilseed genome.</title>
        <authorList>
            <person name="Chalhoub B."/>
            <person name="Denoeud F."/>
            <person name="Liu S."/>
            <person name="Parkin I.A."/>
            <person name="Tang H."/>
            <person name="Wang X."/>
            <person name="Chiquet J."/>
            <person name="Belcram H."/>
            <person name="Tong C."/>
            <person name="Samans B."/>
            <person name="Correa M."/>
            <person name="Da Silva C."/>
            <person name="Just J."/>
            <person name="Falentin C."/>
            <person name="Koh C.S."/>
            <person name="Le Clainche I."/>
            <person name="Bernard M."/>
            <person name="Bento P."/>
            <person name="Noel B."/>
            <person name="Labadie K."/>
            <person name="Alberti A."/>
            <person name="Charles M."/>
            <person name="Arnaud D."/>
            <person name="Guo H."/>
            <person name="Daviaud C."/>
            <person name="Alamery S."/>
            <person name="Jabbari K."/>
            <person name="Zhao M."/>
            <person name="Edger P.P."/>
            <person name="Chelaifa H."/>
            <person name="Tack D."/>
            <person name="Lassalle G."/>
            <person name="Mestiri I."/>
            <person name="Schnel N."/>
            <person name="Le Paslier M.C."/>
            <person name="Fan G."/>
            <person name="Renault V."/>
            <person name="Bayer P.E."/>
            <person name="Golicz A.A."/>
            <person name="Manoli S."/>
            <person name="Lee T.H."/>
            <person name="Thi V.H."/>
            <person name="Chalabi S."/>
            <person name="Hu Q."/>
            <person name="Fan C."/>
            <person name="Tollenaere R."/>
            <person name="Lu Y."/>
            <person name="Battail C."/>
            <person name="Shen J."/>
            <person name="Sidebottom C.H."/>
            <person name="Wang X."/>
            <person name="Canaguier A."/>
            <person name="Chauveau A."/>
            <person name="Berard A."/>
            <person name="Deniot G."/>
            <person name="Guan M."/>
            <person name="Liu Z."/>
            <person name="Sun F."/>
            <person name="Lim Y.P."/>
            <person name="Lyons E."/>
            <person name="Town C.D."/>
            <person name="Bancroft I."/>
            <person name="Wang X."/>
            <person name="Meng J."/>
            <person name="Ma J."/>
            <person name="Pires J.C."/>
            <person name="King G.J."/>
            <person name="Brunel D."/>
            <person name="Delourme R."/>
            <person name="Renard M."/>
            <person name="Aury J.M."/>
            <person name="Adams K.L."/>
            <person name="Batley J."/>
            <person name="Snowdon R.J."/>
            <person name="Tost J."/>
            <person name="Edwards D."/>
            <person name="Zhou Y."/>
            <person name="Hua W."/>
            <person name="Sharpe A.G."/>
            <person name="Paterson A.H."/>
            <person name="Guan C."/>
            <person name="Wincker P."/>
        </authorList>
    </citation>
    <scope>NUCLEOTIDE SEQUENCE [LARGE SCALE GENOMIC DNA]</scope>
    <source>
        <strain evidence="2">cv. Darmor-bzh</strain>
    </source>
</reference>
<protein>
    <submittedName>
        <fullName evidence="1">BnaA02g11370D protein</fullName>
    </submittedName>
</protein>
<accession>A0A078FV96</accession>
<sequence>MLHMPSGAMESQRSC</sequence>
<proteinExistence type="predicted"/>
<keyword evidence="2" id="KW-1185">Reference proteome</keyword>
<name>A0A078FV96_BRANA</name>
<dbReference type="EMBL" id="LK032063">
    <property type="protein sequence ID" value="CDY16333.1"/>
    <property type="molecule type" value="Genomic_DNA"/>
</dbReference>
<evidence type="ECO:0000313" key="1">
    <source>
        <dbReference type="EMBL" id="CDY16333.1"/>
    </source>
</evidence>